<keyword evidence="8" id="KW-1185">Reference proteome</keyword>
<dbReference type="SUPFAM" id="SSF56436">
    <property type="entry name" value="C-type lectin-like"/>
    <property type="match status" value="1"/>
</dbReference>
<evidence type="ECO:0000256" key="7">
    <source>
        <dbReference type="SAM" id="SignalP"/>
    </source>
</evidence>
<evidence type="ECO:0000256" key="6">
    <source>
        <dbReference type="SAM" id="Phobius"/>
    </source>
</evidence>
<evidence type="ECO:0000256" key="2">
    <source>
        <dbReference type="ARBA" id="ARBA00022692"/>
    </source>
</evidence>
<feature type="chain" id="PRO_5009313354" evidence="7">
    <location>
        <begin position="22"/>
        <end position="703"/>
    </location>
</feature>
<feature type="compositionally biased region" description="Basic and acidic residues" evidence="5">
    <location>
        <begin position="648"/>
        <end position="669"/>
    </location>
</feature>
<comment type="subcellular location">
    <subcellularLocation>
        <location evidence="1">Membrane</location>
        <topology evidence="1">Single-pass membrane protein</topology>
    </subcellularLocation>
</comment>
<evidence type="ECO:0000256" key="5">
    <source>
        <dbReference type="SAM" id="MobiDB-lite"/>
    </source>
</evidence>
<feature type="compositionally biased region" description="Pro residues" evidence="5">
    <location>
        <begin position="209"/>
        <end position="219"/>
    </location>
</feature>
<dbReference type="InterPro" id="IPR016186">
    <property type="entry name" value="C-type_lectin-like/link_sf"/>
</dbReference>
<name>A0A1I7ZEL7_9BILA</name>
<feature type="signal peptide" evidence="7">
    <location>
        <begin position="1"/>
        <end position="21"/>
    </location>
</feature>
<dbReference type="WBParaSite" id="L893_g25627.t1">
    <property type="protein sequence ID" value="L893_g25627.t1"/>
    <property type="gene ID" value="L893_g25627"/>
</dbReference>
<dbReference type="GO" id="GO:0071944">
    <property type="term" value="C:cell periphery"/>
    <property type="evidence" value="ECO:0007669"/>
    <property type="project" value="UniProtKB-ARBA"/>
</dbReference>
<feature type="transmembrane region" description="Helical" evidence="6">
    <location>
        <begin position="302"/>
        <end position="335"/>
    </location>
</feature>
<evidence type="ECO:0000313" key="8">
    <source>
        <dbReference type="Proteomes" id="UP000095287"/>
    </source>
</evidence>
<feature type="compositionally biased region" description="Basic and acidic residues" evidence="5">
    <location>
        <begin position="547"/>
        <end position="565"/>
    </location>
</feature>
<evidence type="ECO:0000256" key="3">
    <source>
        <dbReference type="ARBA" id="ARBA00022989"/>
    </source>
</evidence>
<dbReference type="InterPro" id="IPR051694">
    <property type="entry name" value="Immunoregulatory_rcpt-like"/>
</dbReference>
<feature type="region of interest" description="Disordered" evidence="5">
    <location>
        <begin position="362"/>
        <end position="381"/>
    </location>
</feature>
<accession>A0A1I7ZEL7</accession>
<dbReference type="AlphaFoldDB" id="A0A1I7ZEL7"/>
<keyword evidence="3 6" id="KW-1133">Transmembrane helix</keyword>
<keyword evidence="2 6" id="KW-0812">Transmembrane</keyword>
<dbReference type="PANTHER" id="PTHR15549:SF26">
    <property type="entry name" value="AXIAL BUDDING PATTERN PROTEIN 2-RELATED"/>
    <property type="match status" value="1"/>
</dbReference>
<dbReference type="PANTHER" id="PTHR15549">
    <property type="entry name" value="PAIRED IMMUNOGLOBULIN-LIKE TYPE 2 RECEPTOR"/>
    <property type="match status" value="1"/>
</dbReference>
<keyword evidence="7" id="KW-0732">Signal</keyword>
<sequence length="703" mass="76366">MEPKLIHILFFFYLSFADIRAQCPCAGLKVSLEDQLHCFEILNPSSNTWIDADRACAARGGFMAHVNTSDLYAKLSAFLKQNYKKPILTGTTVGNPELKLLAMMCPANTYSSMMEESAVDALLSGTPDLSRRCVFFQGSDSKLSYEKCDQDAQVLCDFPMEKPNYCNSQMNCSSTTTTTTSIWTTTTNAFSTTTTAGRSSTTTTVPPNGTSPPVVPPVVPGAQTSTQKAGVGSTTTTVPTTTTTKQQTTTTTSSANATTTTTSGKSTTTVKVTTRAPVSSTPANSKKCGSGYSSFAGWCVPWWAWLLFALLLILLLLCCLCWLLHLCCACCMCLLPARPVNVERQRPHGIDKEMQTIPVQTRDSGMNHDATPSASIPPSPPKVPLHAAPVASSPLVYEIVEKNEIIFAPIPHAAMNDPGMLLPPGEVDADRASTHSLPLHVETRKERPIDKSHLRQPELAAMAAMAAARIPPKKEPTIQELPYSLPPNGKMRPDMERPSTRSSILTISPERSPHEVPSTPVNGVPDRSPPRPFQLGPLPQSQNRKSPKQETEPHRSRPEKRRERPAFPPPAQENRSPDEQPVKRAFPSKQPARSPTPLDSPTPFDSPRRSFPANSPDGDHMKPPPSSLSSKSLFDKDPPRGMGRGSRAPKDNKNLRAVDKPAIQKDLRGMRGGGVVGGNAPNEWKPWSKTAGTFSKNPGFLDD</sequence>
<reference evidence="9" key="1">
    <citation type="submission" date="2016-11" db="UniProtKB">
        <authorList>
            <consortium name="WormBaseParasite"/>
        </authorList>
    </citation>
    <scope>IDENTIFICATION</scope>
</reference>
<keyword evidence="4 6" id="KW-0472">Membrane</keyword>
<feature type="compositionally biased region" description="Low complexity" evidence="5">
    <location>
        <begin position="192"/>
        <end position="208"/>
    </location>
</feature>
<dbReference type="Gene3D" id="3.10.100.10">
    <property type="entry name" value="Mannose-Binding Protein A, subunit A"/>
    <property type="match status" value="1"/>
</dbReference>
<dbReference type="CDD" id="cd00037">
    <property type="entry name" value="CLECT"/>
    <property type="match status" value="1"/>
</dbReference>
<dbReference type="InterPro" id="IPR016187">
    <property type="entry name" value="CTDL_fold"/>
</dbReference>
<organism evidence="8 9">
    <name type="scientific">Steinernema glaseri</name>
    <dbReference type="NCBI Taxonomy" id="37863"/>
    <lineage>
        <taxon>Eukaryota</taxon>
        <taxon>Metazoa</taxon>
        <taxon>Ecdysozoa</taxon>
        <taxon>Nematoda</taxon>
        <taxon>Chromadorea</taxon>
        <taxon>Rhabditida</taxon>
        <taxon>Tylenchina</taxon>
        <taxon>Panagrolaimomorpha</taxon>
        <taxon>Strongyloidoidea</taxon>
        <taxon>Steinernematidae</taxon>
        <taxon>Steinernema</taxon>
    </lineage>
</organism>
<dbReference type="GO" id="GO:0016020">
    <property type="term" value="C:membrane"/>
    <property type="evidence" value="ECO:0007669"/>
    <property type="project" value="UniProtKB-SubCell"/>
</dbReference>
<feature type="compositionally biased region" description="Low complexity" evidence="5">
    <location>
        <begin position="229"/>
        <end position="268"/>
    </location>
</feature>
<dbReference type="Proteomes" id="UP000095287">
    <property type="component" value="Unplaced"/>
</dbReference>
<feature type="region of interest" description="Disordered" evidence="5">
    <location>
        <begin position="472"/>
        <end position="703"/>
    </location>
</feature>
<feature type="region of interest" description="Disordered" evidence="5">
    <location>
        <begin position="192"/>
        <end position="268"/>
    </location>
</feature>
<evidence type="ECO:0000256" key="1">
    <source>
        <dbReference type="ARBA" id="ARBA00004167"/>
    </source>
</evidence>
<protein>
    <submittedName>
        <fullName evidence="9">C-type lectin domain-containing protein</fullName>
    </submittedName>
</protein>
<evidence type="ECO:0000313" key="9">
    <source>
        <dbReference type="WBParaSite" id="L893_g25627.t1"/>
    </source>
</evidence>
<evidence type="ECO:0000256" key="4">
    <source>
        <dbReference type="ARBA" id="ARBA00023136"/>
    </source>
</evidence>
<proteinExistence type="predicted"/>